<evidence type="ECO:0000256" key="10">
    <source>
        <dbReference type="ARBA" id="ARBA00022840"/>
    </source>
</evidence>
<accession>A0A166IAH0</accession>
<evidence type="ECO:0000256" key="9">
    <source>
        <dbReference type="ARBA" id="ARBA00022821"/>
    </source>
</evidence>
<dbReference type="FunFam" id="1.10.10.10:FF:000322">
    <property type="entry name" value="Probable disease resistance protein At1g63360"/>
    <property type="match status" value="1"/>
</dbReference>
<dbReference type="GO" id="GO:0009626">
    <property type="term" value="P:plant-type hypersensitive response"/>
    <property type="evidence" value="ECO:0007669"/>
    <property type="project" value="UniProtKB-KW"/>
</dbReference>
<dbReference type="InterPro" id="IPR044974">
    <property type="entry name" value="Disease_R_plants"/>
</dbReference>
<dbReference type="Pfam" id="PF18052">
    <property type="entry name" value="Rx_N"/>
    <property type="match status" value="1"/>
</dbReference>
<dbReference type="Gene3D" id="3.40.50.300">
    <property type="entry name" value="P-loop containing nucleotide triphosphate hydrolases"/>
    <property type="match status" value="1"/>
</dbReference>
<name>A0A166IAH0_DAUCS</name>
<comment type="subcellular location">
    <subcellularLocation>
        <location evidence="2">Cytoplasm</location>
    </subcellularLocation>
</comment>
<keyword evidence="7" id="KW-0677">Repeat</keyword>
<dbReference type="Gene3D" id="3.80.10.10">
    <property type="entry name" value="Ribonuclease Inhibitor"/>
    <property type="match status" value="1"/>
</dbReference>
<keyword evidence="9" id="KW-0611">Plant defense</keyword>
<protein>
    <recommendedName>
        <fullName evidence="16">NB-ARC domain-containing protein</fullName>
    </recommendedName>
</protein>
<keyword evidence="6" id="KW-0381">Hypersensitive response</keyword>
<dbReference type="GO" id="GO:0043531">
    <property type="term" value="F:ADP binding"/>
    <property type="evidence" value="ECO:0007669"/>
    <property type="project" value="InterPro"/>
</dbReference>
<dbReference type="Gene3D" id="1.10.8.430">
    <property type="entry name" value="Helical domain of apoptotic protease-activating factors"/>
    <property type="match status" value="1"/>
</dbReference>
<evidence type="ECO:0000256" key="2">
    <source>
        <dbReference type="ARBA" id="ARBA00004496"/>
    </source>
</evidence>
<dbReference type="InterPro" id="IPR058922">
    <property type="entry name" value="WHD_DRP"/>
</dbReference>
<comment type="function">
    <text evidence="1">Confers resistance to late blight (Phytophthora infestans) races carrying the avirulence gene Avr1. Resistance proteins guard the plant against pathogens that contain an appropriate avirulence protein via an indirect interaction with this avirulence protein. That triggers a defense system including the hypersensitive response, which restricts the pathogen growth.</text>
</comment>
<evidence type="ECO:0000256" key="7">
    <source>
        <dbReference type="ARBA" id="ARBA00022737"/>
    </source>
</evidence>
<sequence length="849" mass="97093">MVDAIVSTAIEKLSDFLTQEINIRIGVKDGVHWLKDELVYLQSSARYAESRQHEELIRIWINNVNEVAQEAVIILERFSDHQKKHSAPRQGVLDCLRSSICICTKEVELYDIGKEIESVKGRVNEIKNRRAEYGIGNILDTANVQQRKRALLRATAVENKVDVVGFEDDVRILLAELTEDPALKYVSIHGMGGLGKTTLAGKLYHSSELSHLKSRAWVCVSEDYKTEDVLRKIIKSFMKQKLDGELAYLDKMDEADLLQHLLNLLQERDGFLAVIDDIWDIKVWKKIKSAFPDKRDGSGVIITTRYKKVAERVDDRCVVHKLRFLNEEESWQLLCKTAKQTPNLDKLGREMVSRCRGLPLAIVALGGLLFHKKSYQDWSKVKNDLWRQLKGESAEIDEILSLSYNELSPQMRDCFLYLARFPEDYTFGVEKLKLLWIAEEFITDKGDGLVMEDVAEEYVNELINRNMILIATFKFDGQVAKCQVHDVVRDLAIQKASADKFLGVFDSSKKHPNPIRGHRRQAIYNGTGDYLELPGSCSDDLKVCSLSVMNESEELTIEEVKLIYTRFENLIVLDLADFSRYKFPREICELEDLRHIRFHKGGFKIQSNQTKLQTVDTIKYSDWIQIDTVNLLDLRALSITSVEGEEVSEEGTAYSWESIAKLTSLETFNFYFSHYLMIPSIRPLSYCENLQSVCLSGPIKDPSELRFLPESVTNLSLSKTKFTQDPMPTLASLSNITALDLGEGTYTGEKMVCSDNTFPCLQFLKLVGHPNLKEWHVEDGAMPSLRGLYIDDCDNMMIPERLNCVPPTPDFTELIYEKKKREIVAQHARELLEGYLMRSPTGEVIYSIQ</sequence>
<dbReference type="InterPro" id="IPR038005">
    <property type="entry name" value="RX-like_CC"/>
</dbReference>
<dbReference type="PANTHER" id="PTHR23155:SF1152">
    <property type="entry name" value="AAA+ ATPASE DOMAIN-CONTAINING PROTEIN"/>
    <property type="match status" value="1"/>
</dbReference>
<dbReference type="Pfam" id="PF00931">
    <property type="entry name" value="NB-ARC"/>
    <property type="match status" value="1"/>
</dbReference>
<dbReference type="SUPFAM" id="SSF52540">
    <property type="entry name" value="P-loop containing nucleoside triphosphate hydrolases"/>
    <property type="match status" value="1"/>
</dbReference>
<dbReference type="InterPro" id="IPR032675">
    <property type="entry name" value="LRR_dom_sf"/>
</dbReference>
<dbReference type="FunFam" id="3.40.50.300:FF:001091">
    <property type="entry name" value="Probable disease resistance protein At1g61300"/>
    <property type="match status" value="1"/>
</dbReference>
<organism evidence="15">
    <name type="scientific">Daucus carota subsp. sativus</name>
    <name type="common">Carrot</name>
    <dbReference type="NCBI Taxonomy" id="79200"/>
    <lineage>
        <taxon>Eukaryota</taxon>
        <taxon>Viridiplantae</taxon>
        <taxon>Streptophyta</taxon>
        <taxon>Embryophyta</taxon>
        <taxon>Tracheophyta</taxon>
        <taxon>Spermatophyta</taxon>
        <taxon>Magnoliopsida</taxon>
        <taxon>eudicotyledons</taxon>
        <taxon>Gunneridae</taxon>
        <taxon>Pentapetalae</taxon>
        <taxon>asterids</taxon>
        <taxon>campanulids</taxon>
        <taxon>Apiales</taxon>
        <taxon>Apiaceae</taxon>
        <taxon>Apioideae</taxon>
        <taxon>Scandiceae</taxon>
        <taxon>Daucinae</taxon>
        <taxon>Daucus</taxon>
        <taxon>Daucus sect. Daucus</taxon>
    </lineage>
</organism>
<reference evidence="15" key="1">
    <citation type="journal article" date="2016" name="Nat. Genet.">
        <title>A high-quality carrot genome assembly provides new insights into carotenoid accumulation and asterid genome evolution.</title>
        <authorList>
            <person name="Iorizzo M."/>
            <person name="Ellison S."/>
            <person name="Senalik D."/>
            <person name="Zeng P."/>
            <person name="Satapoomin P."/>
            <person name="Huang J."/>
            <person name="Bowman M."/>
            <person name="Iovene M."/>
            <person name="Sanseverino W."/>
            <person name="Cavagnaro P."/>
            <person name="Yildiz M."/>
            <person name="Macko-Podgorni A."/>
            <person name="Moranska E."/>
            <person name="Grzebelus E."/>
            <person name="Grzebelus D."/>
            <person name="Ashrafi H."/>
            <person name="Zheng Z."/>
            <person name="Cheng S."/>
            <person name="Spooner D."/>
            <person name="Van Deynze A."/>
            <person name="Simon P."/>
        </authorList>
    </citation>
    <scope>NUCLEOTIDE SEQUENCE [LARGE SCALE GENOMIC DNA]</scope>
    <source>
        <tissue evidence="15">Leaf</tissue>
    </source>
</reference>
<dbReference type="PRINTS" id="PR00364">
    <property type="entry name" value="DISEASERSIST"/>
</dbReference>
<evidence type="ECO:0000259" key="14">
    <source>
        <dbReference type="Pfam" id="PF23598"/>
    </source>
</evidence>
<evidence type="ECO:0000259" key="11">
    <source>
        <dbReference type="Pfam" id="PF00931"/>
    </source>
</evidence>
<dbReference type="GO" id="GO:0005524">
    <property type="term" value="F:ATP binding"/>
    <property type="evidence" value="ECO:0007669"/>
    <property type="project" value="UniProtKB-KW"/>
</dbReference>
<keyword evidence="4" id="KW-0963">Cytoplasm</keyword>
<evidence type="ECO:0000256" key="5">
    <source>
        <dbReference type="ARBA" id="ARBA00022614"/>
    </source>
</evidence>
<feature type="domain" description="NB-ARC" evidence="11">
    <location>
        <begin position="167"/>
        <end position="340"/>
    </location>
</feature>
<dbReference type="CDD" id="cd14798">
    <property type="entry name" value="RX-CC_like"/>
    <property type="match status" value="1"/>
</dbReference>
<feature type="domain" description="Disease resistance protein winged helix" evidence="13">
    <location>
        <begin position="421"/>
        <end position="492"/>
    </location>
</feature>
<dbReference type="OMA" id="EINIRIG"/>
<feature type="domain" description="Disease resistance R13L4/SHOC-2-like LRR" evidence="14">
    <location>
        <begin position="568"/>
        <end position="790"/>
    </location>
</feature>
<dbReference type="InterPro" id="IPR036388">
    <property type="entry name" value="WH-like_DNA-bd_sf"/>
</dbReference>
<dbReference type="PANTHER" id="PTHR23155">
    <property type="entry name" value="DISEASE RESISTANCE PROTEIN RP"/>
    <property type="match status" value="1"/>
</dbReference>
<dbReference type="Gene3D" id="1.20.5.4130">
    <property type="match status" value="1"/>
</dbReference>
<evidence type="ECO:0000259" key="12">
    <source>
        <dbReference type="Pfam" id="PF18052"/>
    </source>
</evidence>
<keyword evidence="10" id="KW-0067">ATP-binding</keyword>
<dbReference type="InterPro" id="IPR041118">
    <property type="entry name" value="Rx_N"/>
</dbReference>
<proteinExistence type="inferred from homology"/>
<evidence type="ECO:0000256" key="1">
    <source>
        <dbReference type="ARBA" id="ARBA00002074"/>
    </source>
</evidence>
<evidence type="ECO:0000256" key="6">
    <source>
        <dbReference type="ARBA" id="ARBA00022667"/>
    </source>
</evidence>
<dbReference type="Gene3D" id="1.10.10.10">
    <property type="entry name" value="Winged helix-like DNA-binding domain superfamily/Winged helix DNA-binding domain"/>
    <property type="match status" value="1"/>
</dbReference>
<comment type="similarity">
    <text evidence="3">Belongs to the disease resistance NB-LRR family.</text>
</comment>
<dbReference type="SUPFAM" id="SSF52058">
    <property type="entry name" value="L domain-like"/>
    <property type="match status" value="1"/>
</dbReference>
<feature type="domain" description="Disease resistance N-terminal" evidence="12">
    <location>
        <begin position="5"/>
        <end position="87"/>
    </location>
</feature>
<dbReference type="Pfam" id="PF23559">
    <property type="entry name" value="WHD_DRP"/>
    <property type="match status" value="1"/>
</dbReference>
<evidence type="ECO:0000313" key="15">
    <source>
        <dbReference type="EMBL" id="KZN10925.1"/>
    </source>
</evidence>
<dbReference type="GO" id="GO:0051607">
    <property type="term" value="P:defense response to virus"/>
    <property type="evidence" value="ECO:0007669"/>
    <property type="project" value="UniProtKB-ARBA"/>
</dbReference>
<evidence type="ECO:0000256" key="8">
    <source>
        <dbReference type="ARBA" id="ARBA00022741"/>
    </source>
</evidence>
<dbReference type="InterPro" id="IPR055414">
    <property type="entry name" value="LRR_R13L4/SHOC2-like"/>
</dbReference>
<comment type="caution">
    <text evidence="15">The sequence shown here is derived from an EMBL/GenBank/DDBJ whole genome shotgun (WGS) entry which is preliminary data.</text>
</comment>
<dbReference type="InterPro" id="IPR002182">
    <property type="entry name" value="NB-ARC"/>
</dbReference>
<keyword evidence="5" id="KW-0433">Leucine-rich repeat</keyword>
<evidence type="ECO:0000259" key="13">
    <source>
        <dbReference type="Pfam" id="PF23559"/>
    </source>
</evidence>
<dbReference type="EMBL" id="LNRQ01000001">
    <property type="protein sequence ID" value="KZN10925.1"/>
    <property type="molecule type" value="Genomic_DNA"/>
</dbReference>
<keyword evidence="8" id="KW-0547">Nucleotide-binding</keyword>
<dbReference type="Pfam" id="PF23598">
    <property type="entry name" value="LRR_14"/>
    <property type="match status" value="1"/>
</dbReference>
<gene>
    <name evidence="15" type="ORF">DCAR_003581</name>
</gene>
<evidence type="ECO:0008006" key="16">
    <source>
        <dbReference type="Google" id="ProtNLM"/>
    </source>
</evidence>
<evidence type="ECO:0000256" key="3">
    <source>
        <dbReference type="ARBA" id="ARBA00008894"/>
    </source>
</evidence>
<dbReference type="InterPro" id="IPR042197">
    <property type="entry name" value="Apaf_helical"/>
</dbReference>
<dbReference type="AlphaFoldDB" id="A0A166IAH0"/>
<evidence type="ECO:0000256" key="4">
    <source>
        <dbReference type="ARBA" id="ARBA00022490"/>
    </source>
</evidence>
<dbReference type="Gramene" id="KZN10925">
    <property type="protein sequence ID" value="KZN10925"/>
    <property type="gene ID" value="DCAR_003581"/>
</dbReference>
<dbReference type="InterPro" id="IPR027417">
    <property type="entry name" value="P-loop_NTPase"/>
</dbReference>